<reference evidence="11 12" key="1">
    <citation type="journal article" date="2022" name="Front. Cell. Infect. Microbiol.">
        <title>The Genomes of Two Strains of Taenia crassiceps the Animal Model for the Study of Human Cysticercosis.</title>
        <authorList>
            <person name="Bobes R.J."/>
            <person name="Estrada K."/>
            <person name="Rios-Valencia D.G."/>
            <person name="Calderon-Gallegos A."/>
            <person name="de la Torre P."/>
            <person name="Carrero J.C."/>
            <person name="Sanchez-Flores A."/>
            <person name="Laclette J.P."/>
        </authorList>
    </citation>
    <scope>NUCLEOTIDE SEQUENCE [LARGE SCALE GENOMIC DNA]</scope>
    <source>
        <strain evidence="11">WFUcys</strain>
    </source>
</reference>
<evidence type="ECO:0000256" key="4">
    <source>
        <dbReference type="ARBA" id="ARBA00051243"/>
    </source>
</evidence>
<feature type="compositionally biased region" description="Basic and acidic residues" evidence="5">
    <location>
        <begin position="2581"/>
        <end position="2591"/>
    </location>
</feature>
<feature type="compositionally biased region" description="Basic and acidic residues" evidence="5">
    <location>
        <begin position="3364"/>
        <end position="3373"/>
    </location>
</feature>
<feature type="compositionally biased region" description="Basic and acidic residues" evidence="5">
    <location>
        <begin position="2670"/>
        <end position="2700"/>
    </location>
</feature>
<feature type="region of interest" description="Disordered" evidence="5">
    <location>
        <begin position="4829"/>
        <end position="4865"/>
    </location>
</feature>
<feature type="region of interest" description="Disordered" evidence="5">
    <location>
        <begin position="2646"/>
        <end position="2715"/>
    </location>
</feature>
<feature type="compositionally biased region" description="Basic and acidic residues" evidence="5">
    <location>
        <begin position="3074"/>
        <end position="3102"/>
    </location>
</feature>
<dbReference type="InterPro" id="IPR003599">
    <property type="entry name" value="Ig_sub"/>
</dbReference>
<dbReference type="Pfam" id="PF00047">
    <property type="entry name" value="ig"/>
    <property type="match status" value="1"/>
</dbReference>
<feature type="region of interest" description="Disordered" evidence="5">
    <location>
        <begin position="5470"/>
        <end position="5512"/>
    </location>
</feature>
<evidence type="ECO:0000259" key="7">
    <source>
        <dbReference type="PROSITE" id="PS50010"/>
    </source>
</evidence>
<feature type="region of interest" description="Disordered" evidence="5">
    <location>
        <begin position="6193"/>
        <end position="6213"/>
    </location>
</feature>
<name>A0ABR4Q5C4_9CEST</name>
<feature type="domain" description="Fibronectin type-III" evidence="10">
    <location>
        <begin position="4004"/>
        <end position="4095"/>
    </location>
</feature>
<dbReference type="SMART" id="SM00408">
    <property type="entry name" value="IGc2"/>
    <property type="match status" value="3"/>
</dbReference>
<dbReference type="PROSITE" id="PS50011">
    <property type="entry name" value="PROTEIN_KINASE_DOM"/>
    <property type="match status" value="2"/>
</dbReference>
<proteinExistence type="inferred from homology"/>
<feature type="compositionally biased region" description="Basic and acidic residues" evidence="5">
    <location>
        <begin position="2522"/>
        <end position="2536"/>
    </location>
</feature>
<dbReference type="InterPro" id="IPR013098">
    <property type="entry name" value="Ig_I-set"/>
</dbReference>
<dbReference type="SUPFAM" id="SSF49265">
    <property type="entry name" value="Fibronectin type III"/>
    <property type="match status" value="4"/>
</dbReference>
<evidence type="ECO:0000259" key="10">
    <source>
        <dbReference type="PROSITE" id="PS50853"/>
    </source>
</evidence>
<comment type="caution">
    <text evidence="11">The sequence shown here is derived from an EMBL/GenBank/DDBJ whole genome shotgun (WGS) entry which is preliminary data.</text>
</comment>
<feature type="domain" description="Fibronectin type-III" evidence="10">
    <location>
        <begin position="5763"/>
        <end position="5859"/>
    </location>
</feature>
<comment type="catalytic activity">
    <reaction evidence="4">
        <text>L-tyrosyl-[protein] + ATP = O-phospho-L-tyrosyl-[protein] + ADP + H(+)</text>
        <dbReference type="Rhea" id="RHEA:10596"/>
        <dbReference type="Rhea" id="RHEA-COMP:10136"/>
        <dbReference type="Rhea" id="RHEA-COMP:20101"/>
        <dbReference type="ChEBI" id="CHEBI:15378"/>
        <dbReference type="ChEBI" id="CHEBI:30616"/>
        <dbReference type="ChEBI" id="CHEBI:46858"/>
        <dbReference type="ChEBI" id="CHEBI:61978"/>
        <dbReference type="ChEBI" id="CHEBI:456216"/>
        <dbReference type="EC" id="2.7.10.1"/>
    </reaction>
</comment>
<feature type="compositionally biased region" description="Polar residues" evidence="5">
    <location>
        <begin position="6193"/>
        <end position="6202"/>
    </location>
</feature>
<feature type="region of interest" description="Disordered" evidence="5">
    <location>
        <begin position="1206"/>
        <end position="1241"/>
    </location>
</feature>
<evidence type="ECO:0000259" key="9">
    <source>
        <dbReference type="PROSITE" id="PS50835"/>
    </source>
</evidence>
<dbReference type="Gene3D" id="2.60.40.10">
    <property type="entry name" value="Immunoglobulins"/>
    <property type="match status" value="8"/>
</dbReference>
<dbReference type="InterPro" id="IPR035899">
    <property type="entry name" value="DBL_dom_sf"/>
</dbReference>
<dbReference type="PROSITE" id="PS50853">
    <property type="entry name" value="FN3"/>
    <property type="match status" value="4"/>
</dbReference>
<dbReference type="SUPFAM" id="SSF48065">
    <property type="entry name" value="DBL homology domain (DH-domain)"/>
    <property type="match status" value="1"/>
</dbReference>
<dbReference type="Gene3D" id="1.20.900.10">
    <property type="entry name" value="Dbl homology (DH) domain"/>
    <property type="match status" value="1"/>
</dbReference>
<dbReference type="PANTHER" id="PTHR13817:SF73">
    <property type="entry name" value="FIBRONECTIN TYPE-III DOMAIN-CONTAINING PROTEIN"/>
    <property type="match status" value="1"/>
</dbReference>
<feature type="region of interest" description="Disordered" evidence="5">
    <location>
        <begin position="5554"/>
        <end position="5587"/>
    </location>
</feature>
<feature type="compositionally biased region" description="Polar residues" evidence="5">
    <location>
        <begin position="4847"/>
        <end position="4862"/>
    </location>
</feature>
<dbReference type="InterPro" id="IPR013783">
    <property type="entry name" value="Ig-like_fold"/>
</dbReference>
<accession>A0ABR4Q5C4</accession>
<dbReference type="Pfam" id="PF00069">
    <property type="entry name" value="Pkinase"/>
    <property type="match status" value="1"/>
</dbReference>
<dbReference type="PROSITE" id="PS50835">
    <property type="entry name" value="IG_LIKE"/>
    <property type="match status" value="4"/>
</dbReference>
<dbReference type="Proteomes" id="UP001651158">
    <property type="component" value="Unassembled WGS sequence"/>
</dbReference>
<dbReference type="InterPro" id="IPR007110">
    <property type="entry name" value="Ig-like_dom"/>
</dbReference>
<feature type="domain" description="Protein kinase" evidence="8">
    <location>
        <begin position="5938"/>
        <end position="6276"/>
    </location>
</feature>
<feature type="domain" description="Protein kinase" evidence="8">
    <location>
        <begin position="5103"/>
        <end position="5415"/>
    </location>
</feature>
<feature type="region of interest" description="Disordered" evidence="5">
    <location>
        <begin position="191"/>
        <end position="215"/>
    </location>
</feature>
<feature type="region of interest" description="Disordered" evidence="5">
    <location>
        <begin position="1"/>
        <end position="32"/>
    </location>
</feature>
<feature type="compositionally biased region" description="Low complexity" evidence="5">
    <location>
        <begin position="1207"/>
        <end position="1218"/>
    </location>
</feature>
<dbReference type="InterPro" id="IPR050964">
    <property type="entry name" value="Striated_Muscle_Regulatory"/>
</dbReference>
<feature type="region of interest" description="Disordered" evidence="5">
    <location>
        <begin position="2862"/>
        <end position="2914"/>
    </location>
</feature>
<dbReference type="CDD" id="cd00063">
    <property type="entry name" value="FN3"/>
    <property type="match status" value="6"/>
</dbReference>
<evidence type="ECO:0000256" key="2">
    <source>
        <dbReference type="ARBA" id="ARBA00022737"/>
    </source>
</evidence>
<dbReference type="SMART" id="SM00409">
    <property type="entry name" value="IG"/>
    <property type="match status" value="9"/>
</dbReference>
<feature type="domain" description="DH" evidence="7">
    <location>
        <begin position="1495"/>
        <end position="1687"/>
    </location>
</feature>
<dbReference type="InterPro" id="IPR011009">
    <property type="entry name" value="Kinase-like_dom_sf"/>
</dbReference>
<evidence type="ECO:0000256" key="5">
    <source>
        <dbReference type="SAM" id="MobiDB-lite"/>
    </source>
</evidence>
<feature type="region of interest" description="Disordered" evidence="5">
    <location>
        <begin position="3289"/>
        <end position="3373"/>
    </location>
</feature>
<dbReference type="SMART" id="SM00060">
    <property type="entry name" value="FN3"/>
    <property type="match status" value="5"/>
</dbReference>
<feature type="compositionally biased region" description="Polar residues" evidence="5">
    <location>
        <begin position="2863"/>
        <end position="2876"/>
    </location>
</feature>
<dbReference type="Pfam" id="PF07679">
    <property type="entry name" value="I-set"/>
    <property type="match status" value="1"/>
</dbReference>
<feature type="domain" description="PH" evidence="6">
    <location>
        <begin position="1747"/>
        <end position="1831"/>
    </location>
</feature>
<dbReference type="PROSITE" id="PS50003">
    <property type="entry name" value="PH_DOMAIN"/>
    <property type="match status" value="1"/>
</dbReference>
<dbReference type="Pfam" id="PF00041">
    <property type="entry name" value="fn3"/>
    <property type="match status" value="1"/>
</dbReference>
<evidence type="ECO:0000313" key="12">
    <source>
        <dbReference type="Proteomes" id="UP001651158"/>
    </source>
</evidence>
<feature type="region of interest" description="Disordered" evidence="5">
    <location>
        <begin position="2481"/>
        <end position="2536"/>
    </location>
</feature>
<dbReference type="SUPFAM" id="SSF48726">
    <property type="entry name" value="Immunoglobulin"/>
    <property type="match status" value="4"/>
</dbReference>
<comment type="similarity">
    <text evidence="1">Belongs to the protein kinase superfamily. CAMK Ser/Thr protein kinase family.</text>
</comment>
<feature type="domain" description="Ig-like" evidence="9">
    <location>
        <begin position="3662"/>
        <end position="3742"/>
    </location>
</feature>
<dbReference type="PROSITE" id="PS50010">
    <property type="entry name" value="DH_2"/>
    <property type="match status" value="1"/>
</dbReference>
<keyword evidence="3" id="KW-0393">Immunoglobulin domain</keyword>
<feature type="domain" description="Ig-like" evidence="9">
    <location>
        <begin position="4972"/>
        <end position="5088"/>
    </location>
</feature>
<evidence type="ECO:0000256" key="3">
    <source>
        <dbReference type="ARBA" id="ARBA00023319"/>
    </source>
</evidence>
<feature type="domain" description="Ig-like" evidence="9">
    <location>
        <begin position="3787"/>
        <end position="3875"/>
    </location>
</feature>
<protein>
    <submittedName>
        <fullName evidence="11">Obscurin</fullName>
    </submittedName>
</protein>
<feature type="region of interest" description="Disordered" evidence="5">
    <location>
        <begin position="2319"/>
        <end position="2339"/>
    </location>
</feature>
<gene>
    <name evidence="11" type="ORF">TcWFU_003335</name>
</gene>
<dbReference type="SMART" id="SM00220">
    <property type="entry name" value="S_TKc"/>
    <property type="match status" value="1"/>
</dbReference>
<feature type="compositionally biased region" description="Basic and acidic residues" evidence="5">
    <location>
        <begin position="2481"/>
        <end position="2509"/>
    </location>
</feature>
<dbReference type="InterPro" id="IPR036116">
    <property type="entry name" value="FN3_sf"/>
</dbReference>
<feature type="region of interest" description="Disordered" evidence="5">
    <location>
        <begin position="2563"/>
        <end position="2591"/>
    </location>
</feature>
<dbReference type="SUPFAM" id="SSF56112">
    <property type="entry name" value="Protein kinase-like (PK-like)"/>
    <property type="match status" value="2"/>
</dbReference>
<dbReference type="EMBL" id="JAKROA010000010">
    <property type="protein sequence ID" value="KAL5104896.1"/>
    <property type="molecule type" value="Genomic_DNA"/>
</dbReference>
<feature type="domain" description="Ig-like" evidence="9">
    <location>
        <begin position="4866"/>
        <end position="4967"/>
    </location>
</feature>
<dbReference type="InterPro" id="IPR013151">
    <property type="entry name" value="Immunoglobulin_dom"/>
</dbReference>
<evidence type="ECO:0000259" key="8">
    <source>
        <dbReference type="PROSITE" id="PS50011"/>
    </source>
</evidence>
<evidence type="ECO:0000259" key="6">
    <source>
        <dbReference type="PROSITE" id="PS50003"/>
    </source>
</evidence>
<feature type="domain" description="Fibronectin type-III" evidence="10">
    <location>
        <begin position="3904"/>
        <end position="3998"/>
    </location>
</feature>
<evidence type="ECO:0000256" key="1">
    <source>
        <dbReference type="ARBA" id="ARBA00006692"/>
    </source>
</evidence>
<dbReference type="CDD" id="cd00096">
    <property type="entry name" value="Ig"/>
    <property type="match status" value="2"/>
</dbReference>
<organism evidence="11 12">
    <name type="scientific">Taenia crassiceps</name>
    <dbReference type="NCBI Taxonomy" id="6207"/>
    <lineage>
        <taxon>Eukaryota</taxon>
        <taxon>Metazoa</taxon>
        <taxon>Spiralia</taxon>
        <taxon>Lophotrochozoa</taxon>
        <taxon>Platyhelminthes</taxon>
        <taxon>Cestoda</taxon>
        <taxon>Eucestoda</taxon>
        <taxon>Cyclophyllidea</taxon>
        <taxon>Taeniidae</taxon>
        <taxon>Taenia</taxon>
    </lineage>
</organism>
<dbReference type="InterPro" id="IPR001849">
    <property type="entry name" value="PH_domain"/>
</dbReference>
<dbReference type="PANTHER" id="PTHR13817">
    <property type="entry name" value="TITIN"/>
    <property type="match status" value="1"/>
</dbReference>
<dbReference type="Gene3D" id="1.10.510.10">
    <property type="entry name" value="Transferase(Phosphotransferase) domain 1"/>
    <property type="match status" value="2"/>
</dbReference>
<evidence type="ECO:0000313" key="11">
    <source>
        <dbReference type="EMBL" id="KAL5104896.1"/>
    </source>
</evidence>
<feature type="compositionally biased region" description="Basic and acidic residues" evidence="5">
    <location>
        <begin position="191"/>
        <end position="209"/>
    </location>
</feature>
<feature type="domain" description="Fibronectin type-III" evidence="10">
    <location>
        <begin position="4742"/>
        <end position="4845"/>
    </location>
</feature>
<dbReference type="InterPro" id="IPR000719">
    <property type="entry name" value="Prot_kinase_dom"/>
</dbReference>
<dbReference type="InterPro" id="IPR000219">
    <property type="entry name" value="DH_dom"/>
</dbReference>
<dbReference type="InterPro" id="IPR003598">
    <property type="entry name" value="Ig_sub2"/>
</dbReference>
<dbReference type="InterPro" id="IPR003961">
    <property type="entry name" value="FN3_dom"/>
</dbReference>
<dbReference type="Gene3D" id="3.30.200.20">
    <property type="entry name" value="Phosphorylase Kinase, domain 1"/>
    <property type="match status" value="1"/>
</dbReference>
<keyword evidence="12" id="KW-1185">Reference proteome</keyword>
<feature type="compositionally biased region" description="Basic and acidic residues" evidence="5">
    <location>
        <begin position="2881"/>
        <end position="2914"/>
    </location>
</feature>
<sequence length="6322" mass="704320">MKRSASQEPGRSLSSTPRNGQGTSNGYRKSSSLSSGFRNFFRNRSASKTRDPFSSTYLIPKSAKIYQPNRSRLSKSLSTFFIKCCQCCCCCHKCGNTTDSPPYADEFGHHRQLRQPLCCCRGLWTKPERVSTSEPQLSPPPTVLPSIRVRLENQALELEKKDHISRRGEIGQSFRDEVDAEVTNASREDPLMIGRKPNEDDVQKGKEGEELSESSETITIEPYLADIQMEDWSSEFEHYLNGNEFHHYLDLPSQVNSIPLMEAAIGWHLTAIPDLPPLLTFIPTNELAATAISDVTEPYQSNLASHDDLTPLHIYPLPSDEAEGEIRFPPFANSTTTVLQSEEYKSEEKIRNVSSSDSSKISDACFMSADEGDSVAEELFYDPMKVELMEEYTATQDVLLKLVDKEETSVEMLPTLIECENRAMEKSIICSDTIKSSQADAAKISTEFHEIPEFAFSMDQFNIVNIQSSEQQEARKLEEADVGVKSARDDPVVFEDVIKETAKEAIGLPNQLKGDHHDEMERIAMNFETSHFLEEAQESSADMGFEARPSMQLNAGREPIIGSNRMDDTEIVIYFQGASSEGKSTIIDEKKQAGASEISSEFDKGHDFAHSSDVFNVEHLKDFQLDDTTELDMLNADLVASVQSPFLMGNQKPSIHDVVSGFDGQLFNGRSPETEESTRQQGDFEVFLEGITTKLHFGSEQVCESTLETCEAMNAEPLTVMKLVCEKEPLKDRLQTSKIELASYFNTVLPLHNGSLVNEGRSQAGSSEVCCAFHKVNKLSLTPDSVRQTIVEESYKDEFHLIGSLKTDLTALFEVVALQKPLNKDSFENTSTTDDFTVETTADNTLEAFIKTEKFGEEENHNAKYEKEEILEIPAECLEETNSSEVLSLDLTGQVEPLKDRVQVCGYESVPFFNETSSPDSGDHLLVEKKQAGTSEISGSFAKNEEFVTASGVSNKAVLEKNRTHGEESGPINIDTVLSHKDPSIWDQQKVGSSEIASAFDKENVEEKSTDVTKSLSDMLENKNFLQESEFDKVSLRFGTEQTKGDELETSEEMCVKGKLSQTTNSQVEPVREKLFIKGADSFLCFRENLTENAKILLDEREEAGCSEMCSETSYPTETFDGAMVEVDRVDVLTLNFSDYEEDSTLREIQDRSRDKPVQQESSLNIELEKLNKNNAPDKYKNLITSDLEPLRDGLKADLTQTVENIDSTVSDSVDGSSRAPISEEPIEQVEKPSTKPEDVKASVDLQSPITPRGFAIENIDHCNNKEIATVILHPETYSAEYHLPQNLELHTLEQPFFVLEKRKDSEEQVIKGVQQSFAGRMITLSSEIVVFEVNRSEAEQCIIHERSPEVSPEDMSGVRRHSIQLRRQSSHFSLNIDAFDTSRSLFETWSERDKPERGRCYVSFTVEAFRRRETSPELISVEEDETIERVDGDNPDRWVIEAAAPDRCGRLASVCVLDKPVASHYRHATGKSPREQFRDEVLTISNKQQECLMKRRHALTDLSEEEEGYQLRIKMLRNILERLDGTQFQDDKKIPLPREMIEATKGMLSHLDRIVSLSESTRAKLQGCVMDPPNAATCFLQNESEWAQYSGYLYHLNRWMESFKTILTDPKLNNLFCMTPESDEEECRIDAQHLLEYIFAPRTHLSAYEHLLSCLARYTSRNGQDTRGLEEAITAVRRLQRRTTEALRLWPFVTNIPADGSLGILPSASVYVDANQLPKPITRMTLLKVNQCKGTRRGVTLDAEGFLVLNQDKLLFIKGLPSVENKYEIAWILPLTNIRLRSEGEGGDTEVFQIWDVSNSDDSLKFIYTISTPNATSRQAWLQDIQRTLKNYDIADYLVDDALLRAHEETAAEANQTRANLVDDTTTEATDGITDSFYDADEMLKSKTYDSEAILQSRVDDESSLTYYTAEGSIMQLPKQGTTKQRPDSILSIDSVNTLDGVSNPFMEQIPEGEDKAQDVNQIVITQSIKTEKPYVHHSELQNINSSEGGEMELNIETSTSDHDAYTADWTFNEVPIDAENMGAYPRIEGNTAYLLVPKVSKKLHEGRYECILTWPSGMQAIFPFAVVVHDSEADIDPTNEVSKLRLKTVEISKLIVPNEDEEKSVDFDEVEMNLPEKQENKCEIEDTLKAVMFEAVESQKFYRVAKMRVISVDHEPTLKGVSLTEGADATGMEANISSSVVPTTSDELPVATKPFVQEYMEPVIITKKEGEPFQIIASEAVDTTSSVWWTMNGRKIVGDIFKIQIRPSSVELTKSTISGFDSGEYTLWVDGKAKANFVINVKKADKEEPQVEEMDVLEKEEEETFDEKIKDHTLDGNETEIKDQRPNSSPKIEEGGKEKYSIEEKVAKGGGILQLTEGKKFQLSTNIPLDARQIKSNRLWWTKNGKSLVDVDGVAPRSAKFTSKSSTKSPGSTGVELVKKDPVSIEDAAAYVLMGEPRIKRGFKSQEVAYATIVVSVIKEPNVDAVDVENESATNLVDVEEKKDESVKEVSETEKLPEEQEFDETKPRKLKGKEEDGEEEPIKMKRESVETEPELKVLETVRQTPEEGNLNTLSDSAACLRENPEDEENFSVTKPMMEQGKHLSSEEKSIKRKEFVDEVDVEELKKKSFEAEAEQKSVKAVEAAPEEPEPVLIGKVELITETTDGPKRVPLEGGVSEIKMTNQRSKVGRGEDEFKQRRESVEGEEGEPRNNEKLRGEGNDLSTSPTETVKEKELSSVVSTTKNIVKLIEGDKFQLVAKVPLDSRQMKNNRLWWTKDGKVLLDVDGVTPKTATFTSRSAPKPPRSAEVQLVKKGPIDVKDTATYKLLGEPRIKRGFKSQETTYATIVVSVVEKPKPPGVEEEEMKSKDTEAPNVLRHVQLENDGQSQQGKTQNKDIPQAEVKEYEVQPKKERDEDKISKAESGKSKSLEGLGEKSIKEQKNDVVEENKFLEKIKDVQDMSIPSETVVRLTEGKKFQLSTNIPLDARQIKSNRLWWTKNGKSLVDVDGVAPRSAKFTSKSSTKSPGSTGVELVKKDPVSIEDAAAYVLMGEPRIKRGFKSQEVAYATIVVSVIKEPNVDAVDVENESATNLVDVEEKKDESVKEVSETEKLPEEQEFDETKPRKLKGKEEDGEEEPIKMKREFVEIEPESRLSGALQEEEVKSIQEDVKKEALLSEPAVLTENVFTLITGDKLKLSTLVPLDARQFKNEKLWWTKDGKLFLDVDGITPRSATFTSKSEQRPPNFTSIELTKNAPATVEDTATYVLMGEPRIKRGFRSQETTYATIVVKVLDKPTEVSKDIIEAAAEPFVPTELRGEEQAKSDHLAATEEDVGDEDKSKDGQVHDLTGSEIKAEAEGKKEKRNKKSKSRESEREGVKRKSKKKKTSEDDVEKLKKAASVDEKFENKPIETVELRCIEANANRRLGHEKIPIPAGEPLCLTITGIPPEVSSVLWTLNGRPVRSGKRVQRLLEPNPLGKRYDGELMAQLYLDSTVLLDAGDYELTIESTDSCPIKGHLLIPVEIVPAKKVLAKQRGRSGDQETVEGEEEDVNVLQVKPNLCQPLGFAACEGQSISLVADLSVPVDKVQPESVSWSRNGVPLSPDDPSHGFFIKASEKNQNHTSVILHKPAVTLEDVGFYSVTYNPLPTIKEEPLAEAADEEGYGIGWEVDFPELLIFPAESVQSPTFSMAPVFTKELPKEIRVSEGDTITLDAEIAEPTPGITPIWSVNGHDINPSRTSEYVVWDSGNYFALTIPAASKHHLGDYELRLTAGWGKEPMSTSCHVRGKSDFGAMLFDTPNRATFVSHGIAPMFTKKLADLDCLSGETMELTCRVVGDPIPHFFWRHNGEIVESDYHHRVRSYENTSTLKIFSVEPRDRGTYICSAVNELGKTQTSAKISVDGVTEPLEETEVETGRIRPLRYGLPRTAPEGLMLESATPTELTICWSPVSQEESGEIAYTVEMSKDNGYFWSPVLTGLQTTRATLPHTIATPLQPIQLRVHAENALGTGPPSQPVLKIPPRASVPNMNAVKPVISNMDLTSVVITWSGPFSETPSNVSYIVEVREGTRGGWKPVASGLKDKTYIYHLKPGVSTMVRVRAYNEFGTSEPSATAIANLPVEQLIPDLAIDSPWVSIIRPDVNHTEKGAHPGLIVHWKEAYLPEYCDNCVSGLKPIYTLEWRKGRTGSWSVVDDCIVDTTSYKLPGYIVRAVQEAPTSCLQSPEIRVVCRNAYGSTLPTKSLRLTNFGLPKQTDSESEKPTRSDESIFSLPIIAFSDSEERAPLWLTSTDIEDGIGLRWGKTFLCGDDSLHGKYRMECAVMPTSYTTEPEGLWEPVGPRSQPILGDSYCLDLPLHPFAEQRIRLLALTNNGSVSGWLNAYRQIQLPSKRQLLPSPVEGLRARVFQPKEKGEVFSIRLDWNYSDRTEGERILEEQLEPGVFSTPQIISYRVEVQENHGKWREIGTVIGSSKTFFIHKTPVSGTTLRYRVIPINRFGEGPEVEAPAIHIPKRLSELQGCVEDLKVLIVAPRSVFLRWRLGDEAIDALESMGRRVVPSSPSTTRGMGDSGYEENADLRGLVRYCVERRDAFSSDWYPVATVESLQDELTGKVTLRDCPKEMYGNEYRVIALLNNQPCAPSRPVRINIKTVELAPDLSYHKAKVNLSKLDEYQIAYPEENLEGFFSSNILASTLPQSLEEHLTFDVEAMCGNRKEWEKIATGLPSPVFAWGEANPLLPYSFRIVGRNQFGVGLPSRATHVNAQVVIPDLSFVVPTVREATGILEGREPPEMRWQTPKMYNLTQTLTPFTYEVQIRQVGSGVASDEWETFRKGLRQPRCSLEGLDPTQEYALRVVAVTNFGRGEPSQPTRKRRSRAGRPSQSMGNHSSRGSSFDSIPPQFEDPSPEVVYVPSGGDLDLRCTLASFNLKNPVQFIWFFNYQEIPNVPKHEQFPSGYFQHVTGGGKSAQLRLFDLDERDFGTYTCKAINNFGTAVKEFRVVRADAPVITEVPLPIITLPVHHTLLLPCCVDAVPPARITWTRDSKRLTSSHRTWIGGETSSVTQLDWSVNEDEPELSELTVDASLRVERCVFQDAGLYTMIAENPAGRAQTSCIVRIEEKLSPRTITPRWSNIEKHYFVLHQIATGSFSRAHLLIDKKTSREYVGKVYALADPMTRVLGAREFECLNRLHHNNIVEMVDAVVSDDYLVLVTERLTGNHLLEEVVLGHTWTEAAAAILIRELLEAVAHVHEEGIVHLDVQPDNIIFPRGTSSRTAGLEGLMQALSSLSVDTAGAGGRSDLGVISCFVKLTGFSMAQPVGQRTALQVASIMPPALWCPDFAAPELLSIITAPGIDDKSQVCVGFAADVWSVGVIAYLLLFGEHPVVRNADETLKVDDVASIGDRLAELMTASTEAFEKDVSPEAIDFLRHLLATKPCNRPNAKECLQHQWLAEGDRSARNLENSLSSLKTYQRIYQKRKTIPTGSLRRESFLRFAGRACIEATPARRSVTPLRPSESPILMGPREDSAQPLRTSPSDGGSSGRGCSIDRDLTSRITTLMVPPEERFGFTGSGTSSLRSSMLHLDVDEYQMNQSPLGSPSPRLDPWRNIDGTRSPSLLSADDSSEPVKRLCDNISRERDEQILPVEPHLCEGPLKSATKPAPIFSNPLRDSRIDPQTNSVFFSCQLASPPSLPAPEFLYQRSDVRKHLEALGLENFALGGSGAVSGGASGNVAAAWYLAGCLLSEAPGVSLGASPDGWLWLRLNDAERGMAGKVVECVVRSRHGKAKTRARILLPESPSPPGRPGILKSASTEVLVGWTCGNDDSCEDFIYRVDVKYPDAKPVASAWRTVGYSVDRQFLISGLQPEKAYRVRVCVRNAVGWSAYSIASSEFRLHSGYATMVPLMDGEREWILQWRQAAHPFGLSDHPEAMSATASSKSAGTEHEAFKRSPPSGVVKEMIQAGGLFPHLEAVKMLCRTEGLISRGNFGGSAQLLALLRCHPALVERGDLPNQRLEKQPLRLPAFLVARITRLSNASSADPMECQARQQALLLTLLRSTATTPASGGLEGAPLFTQQFGIRSPCLLPQGLCLGWLANDAARPTAGLALAYWTPGGALLDVLLARGEFTEFSVARWVHQLLSALRWLHIAFYGRLHGRVDFDKVQAARRTSTLPDIVLTGVEPIEPWERRADCFTAPELDGGGKCNALSDLWSVGAFAYILLLAESISTSLADRQTSRTPTPTGEKAVDAEASERLQKKSSTVTLTGGYRHLARPVVNLKAIKHLSKWGRRFVYNTLQLEPMSRGSLDFWLENDWFSLRPEVVKQLTKNTIPSKYLRTFRPSENLYGVVPLFSDESDPLSTV</sequence>
<feature type="region of interest" description="Disordered" evidence="5">
    <location>
        <begin position="3074"/>
        <end position="3116"/>
    </location>
</feature>
<feature type="compositionally biased region" description="Basic and acidic residues" evidence="5">
    <location>
        <begin position="3347"/>
        <end position="3356"/>
    </location>
</feature>
<dbReference type="InterPro" id="IPR036179">
    <property type="entry name" value="Ig-like_dom_sf"/>
</dbReference>
<keyword evidence="2" id="KW-0677">Repeat</keyword>
<feature type="compositionally biased region" description="Basic and acidic residues" evidence="5">
    <location>
        <begin position="1229"/>
        <end position="1241"/>
    </location>
</feature>
<feature type="compositionally biased region" description="Basic and acidic residues" evidence="5">
    <location>
        <begin position="3293"/>
        <end position="3306"/>
    </location>
</feature>